<evidence type="ECO:0000313" key="2">
    <source>
        <dbReference type="EMBL" id="KFV07530.1"/>
    </source>
</evidence>
<proteinExistence type="predicted"/>
<dbReference type="PANTHER" id="PTHR14240">
    <property type="entry name" value="RETINITIS PIGMENTOSA GTPASE REGULATOR-INTERACTING PROTEIN"/>
    <property type="match status" value="1"/>
</dbReference>
<dbReference type="AlphaFoldDB" id="A0A093BUZ6"/>
<dbReference type="EMBL" id="KL233876">
    <property type="protein sequence ID" value="KFV07530.1"/>
    <property type="molecule type" value="Genomic_DNA"/>
</dbReference>
<evidence type="ECO:0000259" key="1">
    <source>
        <dbReference type="Pfam" id="PF18111"/>
    </source>
</evidence>
<organism evidence="2 3">
    <name type="scientific">Pterocles gutturalis</name>
    <name type="common">yellow-throated sandgrouse</name>
    <dbReference type="NCBI Taxonomy" id="240206"/>
    <lineage>
        <taxon>Eukaryota</taxon>
        <taxon>Metazoa</taxon>
        <taxon>Chordata</taxon>
        <taxon>Craniata</taxon>
        <taxon>Vertebrata</taxon>
        <taxon>Euteleostomi</taxon>
        <taxon>Archelosauria</taxon>
        <taxon>Archosauria</taxon>
        <taxon>Dinosauria</taxon>
        <taxon>Saurischia</taxon>
        <taxon>Theropoda</taxon>
        <taxon>Coelurosauria</taxon>
        <taxon>Aves</taxon>
        <taxon>Neognathae</taxon>
        <taxon>Neoaves</taxon>
        <taxon>Columbimorphae</taxon>
        <taxon>Pterocliformes</taxon>
        <taxon>Pteroclidae</taxon>
        <taxon>Pterocles</taxon>
    </lineage>
</organism>
<sequence length="166" mass="18967">EKIIIEILSLSLTEPRITSDETIKQLFVECKLHDVIAEKTPLSLPKPKIDERIYYNFGCVIHVDKANNSARRDYLKSMLLEPDLHIDRLKFAVISDPLACGQDLECRDIGFAYVSLREIFQEGKDIIEQDIDLFDSQDATAVIGKLKVSVEALRVLRSVHEECTYD</sequence>
<keyword evidence="3" id="KW-1185">Reference proteome</keyword>
<dbReference type="InterPro" id="IPR035892">
    <property type="entry name" value="C2_domain_sf"/>
</dbReference>
<dbReference type="Pfam" id="PF18111">
    <property type="entry name" value="RPGR1_C"/>
    <property type="match status" value="1"/>
</dbReference>
<dbReference type="Proteomes" id="UP000053149">
    <property type="component" value="Unassembled WGS sequence"/>
</dbReference>
<accession>A0A093BUZ6</accession>
<feature type="non-terminal residue" evidence="2">
    <location>
        <position position="1"/>
    </location>
</feature>
<dbReference type="GO" id="GO:1905515">
    <property type="term" value="P:non-motile cilium assembly"/>
    <property type="evidence" value="ECO:0007669"/>
    <property type="project" value="TreeGrafter"/>
</dbReference>
<dbReference type="InterPro" id="IPR031139">
    <property type="entry name" value="RPGRIP1_fam"/>
</dbReference>
<reference evidence="2 3" key="1">
    <citation type="submission" date="2014-04" db="EMBL/GenBank/DDBJ databases">
        <title>Genome evolution of avian class.</title>
        <authorList>
            <person name="Zhang G."/>
            <person name="Li C."/>
        </authorList>
    </citation>
    <scope>NUCLEOTIDE SEQUENCE [LARGE SCALE GENOMIC DNA]</scope>
    <source>
        <strain evidence="2">BGI_N339</strain>
    </source>
</reference>
<evidence type="ECO:0000313" key="3">
    <source>
        <dbReference type="Proteomes" id="UP000053149"/>
    </source>
</evidence>
<dbReference type="PANTHER" id="PTHR14240:SF4">
    <property type="entry name" value="PROTEIN FANTOM"/>
    <property type="match status" value="1"/>
</dbReference>
<dbReference type="GO" id="GO:0046548">
    <property type="term" value="P:retinal rod cell development"/>
    <property type="evidence" value="ECO:0007669"/>
    <property type="project" value="TreeGrafter"/>
</dbReference>
<dbReference type="Gene3D" id="2.60.40.150">
    <property type="entry name" value="C2 domain"/>
    <property type="match status" value="1"/>
</dbReference>
<gene>
    <name evidence="2" type="ORF">N339_00921</name>
</gene>
<protein>
    <submittedName>
        <fullName evidence="2">Protein fantom</fullName>
    </submittedName>
</protein>
<feature type="non-terminal residue" evidence="2">
    <location>
        <position position="166"/>
    </location>
</feature>
<name>A0A093BUZ6_9AVES</name>
<feature type="domain" description="RPGRIP1 C-terminal" evidence="1">
    <location>
        <begin position="1"/>
        <end position="162"/>
    </location>
</feature>
<dbReference type="GO" id="GO:0032391">
    <property type="term" value="C:photoreceptor connecting cilium"/>
    <property type="evidence" value="ECO:0007669"/>
    <property type="project" value="TreeGrafter"/>
</dbReference>
<dbReference type="InterPro" id="IPR041091">
    <property type="entry name" value="RPGRIP1_C"/>
</dbReference>
<dbReference type="GO" id="GO:0031870">
    <property type="term" value="F:thromboxane A2 receptor binding"/>
    <property type="evidence" value="ECO:0007669"/>
    <property type="project" value="TreeGrafter"/>
</dbReference>